<name>A0A068TBK2_NEOGA</name>
<evidence type="ECO:0000313" key="3">
    <source>
        <dbReference type="Proteomes" id="UP000028186"/>
    </source>
</evidence>
<sequence length="333" mass="34970">MIKRLATTALISCLAASAEAEALAMTTVTAIDVFAAEPTASGAATAPAWIKLAPRGTFVSRDGRPFEISPELLVERFNADKVSVPLDLDHATVKKAMFGDAAPAVAWIEELAARPDGLYGRVEWLQPGIDTLAARSHRYISPALKTDDAGRATWLHSAALVAAPGISMPAVASADPTHKETNMLKAIAKALNLQDDASEASCLSAIANLGNRIDPTTHQRTLETLSATQTELNTLKAEGRKAKIDALLEGALTAKKISPAQRASYEALCATDEGLAQVTALIETFGAGLQATGLDKIPNPGNLATLSAEDRAVMKMMGLSEEDYRKANGLTAA</sequence>
<gene>
    <name evidence="2" type="ORF">RG1141_CH24120</name>
</gene>
<dbReference type="InterPro" id="IPR012106">
    <property type="entry name" value="Phage_Mu_Gp1"/>
</dbReference>
<feature type="chain" id="PRO_5001656821" evidence="1">
    <location>
        <begin position="21"/>
        <end position="333"/>
    </location>
</feature>
<evidence type="ECO:0000256" key="1">
    <source>
        <dbReference type="SAM" id="SignalP"/>
    </source>
</evidence>
<dbReference type="HOGENOM" id="CLU_062795_0_0_5"/>
<dbReference type="PATRIC" id="fig|1028801.3.peg.2450"/>
<keyword evidence="1" id="KW-0732">Signal</keyword>
<evidence type="ECO:0000313" key="2">
    <source>
        <dbReference type="EMBL" id="CDN54750.1"/>
    </source>
</evidence>
<dbReference type="PIRSF" id="PIRSF016624">
    <property type="entry name" value="Mu_prophg_I"/>
    <property type="match status" value="1"/>
</dbReference>
<accession>A0A068TBK2</accession>
<protein>
    <submittedName>
        <fullName evidence="2">I protein</fullName>
    </submittedName>
</protein>
<feature type="signal peptide" evidence="1">
    <location>
        <begin position="1"/>
        <end position="20"/>
    </location>
</feature>
<dbReference type="Pfam" id="PF10123">
    <property type="entry name" value="Mu-like_Pro"/>
    <property type="match status" value="1"/>
</dbReference>
<dbReference type="EMBL" id="HG938355">
    <property type="protein sequence ID" value="CDN54750.1"/>
    <property type="molecule type" value="Genomic_DNA"/>
</dbReference>
<dbReference type="eggNOG" id="COG4388">
    <property type="taxonomic scope" value="Bacteria"/>
</dbReference>
<dbReference type="Proteomes" id="UP000028186">
    <property type="component" value="Chromosome I"/>
</dbReference>
<dbReference type="AlphaFoldDB" id="A0A068TBK2"/>
<proteinExistence type="predicted"/>
<dbReference type="RefSeq" id="WP_051899762.1">
    <property type="nucleotide sequence ID" value="NZ_HG938355.1"/>
</dbReference>
<reference evidence="3" key="1">
    <citation type="journal article" date="2014" name="BMC Genomics">
        <title>Genome sequencing of two Neorhizobium galegae strains reveals a noeT gene responsible for the unusual acetylation of the nodulation factors.</title>
        <authorList>
            <person name="Osterman J."/>
            <person name="Marsh J."/>
            <person name="Laine P.K."/>
            <person name="Zeng Z."/>
            <person name="Alatalo E."/>
            <person name="Sullivan J.T."/>
            <person name="Young J.P."/>
            <person name="Thomas-Oates J."/>
            <person name="Paulin L."/>
            <person name="Lindstrom K."/>
        </authorList>
    </citation>
    <scope>NUCLEOTIDE SEQUENCE [LARGE SCALE GENOMIC DNA]</scope>
    <source>
        <strain evidence="3">HAMBI 1141</strain>
    </source>
</reference>
<dbReference type="KEGG" id="ngl:RG1141_CH24120"/>
<organism evidence="2 3">
    <name type="scientific">Neorhizobium galegae bv. officinalis bv. officinalis str. HAMBI 1141</name>
    <dbReference type="NCBI Taxonomy" id="1028801"/>
    <lineage>
        <taxon>Bacteria</taxon>
        <taxon>Pseudomonadati</taxon>
        <taxon>Pseudomonadota</taxon>
        <taxon>Alphaproteobacteria</taxon>
        <taxon>Hyphomicrobiales</taxon>
        <taxon>Rhizobiaceae</taxon>
        <taxon>Rhizobium/Agrobacterium group</taxon>
        <taxon>Neorhizobium</taxon>
    </lineage>
</organism>